<keyword evidence="5 9" id="KW-0064">Aspartyl protease</keyword>
<dbReference type="NCBIfam" id="TIGR00077">
    <property type="entry name" value="lspA"/>
    <property type="match status" value="1"/>
</dbReference>
<dbReference type="OrthoDB" id="9810259at2"/>
<dbReference type="GO" id="GO:0006508">
    <property type="term" value="P:proteolysis"/>
    <property type="evidence" value="ECO:0007669"/>
    <property type="project" value="UniProtKB-KW"/>
</dbReference>
<proteinExistence type="inferred from homology"/>
<comment type="pathway">
    <text evidence="9">Protein modification; lipoprotein biosynthesis (signal peptide cleavage).</text>
</comment>
<name>A0A1G9M698_9FIRM</name>
<comment type="caution">
    <text evidence="9">Lacks conserved residue(s) required for the propagation of feature annotation.</text>
</comment>
<dbReference type="InterPro" id="IPR001872">
    <property type="entry name" value="Peptidase_A8"/>
</dbReference>
<keyword evidence="3 9" id="KW-0645">Protease</keyword>
<sequence>MPILILVLAVVAVDQLSKFYVQSKMTLGLSLPVVDNIFHITYILNPGAAFGILEHQTVFFIAIAVLMLAAVLYVYPRLPQGSPVLRLGIGLMAGGAAGNVIDRIRTGYVVDFLDFRVWPVFNIADMAIVGGVGLIIFALYYLPEKKDGCND</sequence>
<evidence type="ECO:0000256" key="4">
    <source>
        <dbReference type="ARBA" id="ARBA00022692"/>
    </source>
</evidence>
<comment type="catalytic activity">
    <reaction evidence="9">
        <text>Release of signal peptides from bacterial membrane prolipoproteins. Hydrolyzes -Xaa-Yaa-Zaa-|-(S,diacylglyceryl)Cys-, in which Xaa is hydrophobic (preferably Leu), and Yaa (Ala or Ser) and Zaa (Gly or Ala) have small, neutral side chains.</text>
        <dbReference type="EC" id="3.4.23.36"/>
    </reaction>
</comment>
<comment type="function">
    <text evidence="9">This protein specifically catalyzes the removal of signal peptides from prolipoproteins.</text>
</comment>
<dbReference type="Proteomes" id="UP000214880">
    <property type="component" value="Unassembled WGS sequence"/>
</dbReference>
<comment type="subcellular location">
    <subcellularLocation>
        <location evidence="9">Cell membrane</location>
        <topology evidence="9">Multi-pass membrane protein</topology>
    </subcellularLocation>
</comment>
<evidence type="ECO:0000256" key="3">
    <source>
        <dbReference type="ARBA" id="ARBA00022670"/>
    </source>
</evidence>
<dbReference type="AlphaFoldDB" id="A0A1G9M698"/>
<keyword evidence="4 9" id="KW-0812">Transmembrane</keyword>
<evidence type="ECO:0000256" key="5">
    <source>
        <dbReference type="ARBA" id="ARBA00022750"/>
    </source>
</evidence>
<evidence type="ECO:0000256" key="9">
    <source>
        <dbReference type="HAMAP-Rule" id="MF_00161"/>
    </source>
</evidence>
<evidence type="ECO:0000256" key="6">
    <source>
        <dbReference type="ARBA" id="ARBA00022801"/>
    </source>
</evidence>
<evidence type="ECO:0000256" key="10">
    <source>
        <dbReference type="RuleBase" id="RU004181"/>
    </source>
</evidence>
<dbReference type="Pfam" id="PF01252">
    <property type="entry name" value="Peptidase_A8"/>
    <property type="match status" value="1"/>
</dbReference>
<dbReference type="UniPathway" id="UPA00665"/>
<feature type="transmembrane region" description="Helical" evidence="9">
    <location>
        <begin position="57"/>
        <end position="75"/>
    </location>
</feature>
<organism evidence="11 12">
    <name type="scientific">Dendrosporobacter quercicolus</name>
    <dbReference type="NCBI Taxonomy" id="146817"/>
    <lineage>
        <taxon>Bacteria</taxon>
        <taxon>Bacillati</taxon>
        <taxon>Bacillota</taxon>
        <taxon>Negativicutes</taxon>
        <taxon>Selenomonadales</taxon>
        <taxon>Sporomusaceae</taxon>
        <taxon>Dendrosporobacter</taxon>
    </lineage>
</organism>
<feature type="active site" evidence="9">
    <location>
        <position position="111"/>
    </location>
</feature>
<evidence type="ECO:0000256" key="8">
    <source>
        <dbReference type="ARBA" id="ARBA00023136"/>
    </source>
</evidence>
<keyword evidence="8 9" id="KW-0472">Membrane</keyword>
<dbReference type="PANTHER" id="PTHR33695">
    <property type="entry name" value="LIPOPROTEIN SIGNAL PEPTIDASE"/>
    <property type="match status" value="1"/>
</dbReference>
<accession>A0A1G9M698</accession>
<reference evidence="11 12" key="1">
    <citation type="submission" date="2016-10" db="EMBL/GenBank/DDBJ databases">
        <authorList>
            <person name="de Groot N.N."/>
        </authorList>
    </citation>
    <scope>NUCLEOTIDE SEQUENCE [LARGE SCALE GENOMIC DNA]</scope>
    <source>
        <strain evidence="11 12">DSM 1736</strain>
    </source>
</reference>
<dbReference type="HAMAP" id="MF_00161">
    <property type="entry name" value="LspA"/>
    <property type="match status" value="1"/>
</dbReference>
<protein>
    <recommendedName>
        <fullName evidence="9">Lipoprotein signal peptidase</fullName>
        <ecNumber evidence="9">3.4.23.36</ecNumber>
    </recommendedName>
    <alternativeName>
        <fullName evidence="9">Prolipoprotein signal peptidase</fullName>
    </alternativeName>
    <alternativeName>
        <fullName evidence="9">Signal peptidase II</fullName>
        <shortName evidence="9">SPase II</shortName>
    </alternativeName>
</protein>
<feature type="active site" evidence="9">
    <location>
        <position position="125"/>
    </location>
</feature>
<evidence type="ECO:0000256" key="2">
    <source>
        <dbReference type="ARBA" id="ARBA00022475"/>
    </source>
</evidence>
<dbReference type="GO" id="GO:0004190">
    <property type="term" value="F:aspartic-type endopeptidase activity"/>
    <property type="evidence" value="ECO:0007669"/>
    <property type="project" value="UniProtKB-UniRule"/>
</dbReference>
<dbReference type="RefSeq" id="WP_092068069.1">
    <property type="nucleotide sequence ID" value="NZ_FNHB01000001.1"/>
</dbReference>
<comment type="similarity">
    <text evidence="1 9 10">Belongs to the peptidase A8 family.</text>
</comment>
<feature type="transmembrane region" description="Helical" evidence="9">
    <location>
        <begin position="84"/>
        <end position="101"/>
    </location>
</feature>
<dbReference type="EC" id="3.4.23.36" evidence="9"/>
<evidence type="ECO:0000313" key="12">
    <source>
        <dbReference type="Proteomes" id="UP000214880"/>
    </source>
</evidence>
<gene>
    <name evidence="9" type="primary">lspA</name>
    <name evidence="11" type="ORF">SAMN04488502_101576</name>
</gene>
<keyword evidence="2 9" id="KW-1003">Cell membrane</keyword>
<keyword evidence="12" id="KW-1185">Reference proteome</keyword>
<evidence type="ECO:0000256" key="1">
    <source>
        <dbReference type="ARBA" id="ARBA00006139"/>
    </source>
</evidence>
<dbReference type="PANTHER" id="PTHR33695:SF1">
    <property type="entry name" value="LIPOPROTEIN SIGNAL PEPTIDASE"/>
    <property type="match status" value="1"/>
</dbReference>
<evidence type="ECO:0000313" key="11">
    <source>
        <dbReference type="EMBL" id="SDL69487.1"/>
    </source>
</evidence>
<dbReference type="STRING" id="146817.SAMN04488502_101576"/>
<evidence type="ECO:0000256" key="7">
    <source>
        <dbReference type="ARBA" id="ARBA00022989"/>
    </source>
</evidence>
<keyword evidence="6 9" id="KW-0378">Hydrolase</keyword>
<feature type="transmembrane region" description="Helical" evidence="9">
    <location>
        <begin position="121"/>
        <end position="142"/>
    </location>
</feature>
<keyword evidence="7 9" id="KW-1133">Transmembrane helix</keyword>
<dbReference type="GO" id="GO:0005886">
    <property type="term" value="C:plasma membrane"/>
    <property type="evidence" value="ECO:0007669"/>
    <property type="project" value="UniProtKB-SubCell"/>
</dbReference>
<dbReference type="PRINTS" id="PR00781">
    <property type="entry name" value="LIPOSIGPTASE"/>
</dbReference>
<dbReference type="EMBL" id="FNHB01000001">
    <property type="protein sequence ID" value="SDL69487.1"/>
    <property type="molecule type" value="Genomic_DNA"/>
</dbReference>